<proteinExistence type="predicted"/>
<name>A0A1D1ZHP1_9ARAE</name>
<dbReference type="Gene3D" id="1.10.2080.10">
    <property type="entry name" value="Insect odorant-binding protein A10/Ejaculatory bulb-specific protein 3"/>
    <property type="match status" value="1"/>
</dbReference>
<feature type="chain" id="PRO_5008901031" evidence="1">
    <location>
        <begin position="39"/>
        <end position="147"/>
    </location>
</feature>
<dbReference type="SUPFAM" id="SSF100910">
    <property type="entry name" value="Chemosensory protein Csp2"/>
    <property type="match status" value="1"/>
</dbReference>
<feature type="non-terminal residue" evidence="2">
    <location>
        <position position="1"/>
    </location>
</feature>
<gene>
    <name evidence="2" type="primary">PebIII_3</name>
    <name evidence="2" type="ORF">g.22194</name>
</gene>
<keyword evidence="1" id="KW-0732">Signal</keyword>
<protein>
    <submittedName>
        <fullName evidence="2">Ejaculatory bulb-specific protein 3</fullName>
    </submittedName>
</protein>
<organism evidence="2">
    <name type="scientific">Anthurium amnicola</name>
    <dbReference type="NCBI Taxonomy" id="1678845"/>
    <lineage>
        <taxon>Eukaryota</taxon>
        <taxon>Viridiplantae</taxon>
        <taxon>Streptophyta</taxon>
        <taxon>Embryophyta</taxon>
        <taxon>Tracheophyta</taxon>
        <taxon>Spermatophyta</taxon>
        <taxon>Magnoliopsida</taxon>
        <taxon>Liliopsida</taxon>
        <taxon>Araceae</taxon>
        <taxon>Pothoideae</taxon>
        <taxon>Potheae</taxon>
        <taxon>Anthurium</taxon>
    </lineage>
</organism>
<evidence type="ECO:0000256" key="1">
    <source>
        <dbReference type="SAM" id="SignalP"/>
    </source>
</evidence>
<dbReference type="InterPro" id="IPR005055">
    <property type="entry name" value="A10/PebIII"/>
</dbReference>
<evidence type="ECO:0000313" key="2">
    <source>
        <dbReference type="EMBL" id="JAT66377.1"/>
    </source>
</evidence>
<accession>A0A1D1ZHP1</accession>
<feature type="signal peptide" evidence="1">
    <location>
        <begin position="1"/>
        <end position="38"/>
    </location>
</feature>
<dbReference type="EMBL" id="GDJX01001559">
    <property type="protein sequence ID" value="JAT66377.1"/>
    <property type="molecule type" value="Transcribed_RNA"/>
</dbReference>
<sequence>KLRRRRTPWSPPRPALALAMKSALALCASLALVAVALADDKYTNKFDNVNVDDILKNQRLLDNYFKCLMDKGRCTPDGAELKKSLPDALTSRCSKCTEKQKMQTEKVVRFLIEKKPVLWNELKAKYDPEGRYEATYKADADKHGIKV</sequence>
<dbReference type="PANTHER" id="PTHR11257:SF12">
    <property type="entry name" value="EJACULATORY BULB-SPECIFIC PROTEIN 3-RELATED"/>
    <property type="match status" value="1"/>
</dbReference>
<reference evidence="2" key="1">
    <citation type="submission" date="2015-07" db="EMBL/GenBank/DDBJ databases">
        <title>Transcriptome Assembly of Anthurium amnicola.</title>
        <authorList>
            <person name="Suzuki J."/>
        </authorList>
    </citation>
    <scope>NUCLEOTIDE SEQUENCE</scope>
</reference>
<dbReference type="Pfam" id="PF03392">
    <property type="entry name" value="OS-D"/>
    <property type="match status" value="1"/>
</dbReference>
<dbReference type="PANTHER" id="PTHR11257">
    <property type="entry name" value="CHEMOSENSORY PROTEIN-RELATED"/>
    <property type="match status" value="1"/>
</dbReference>
<dbReference type="InterPro" id="IPR036682">
    <property type="entry name" value="OS_D_A10/PebIII_sf"/>
</dbReference>
<dbReference type="AlphaFoldDB" id="A0A1D1ZHP1"/>